<feature type="region of interest" description="Disordered" evidence="1">
    <location>
        <begin position="1"/>
        <end position="37"/>
    </location>
</feature>
<dbReference type="EMBL" id="JAUDFV010000167">
    <property type="protein sequence ID" value="KAL2712161.1"/>
    <property type="molecule type" value="Genomic_DNA"/>
</dbReference>
<evidence type="ECO:0000313" key="3">
    <source>
        <dbReference type="Proteomes" id="UP001607302"/>
    </source>
</evidence>
<dbReference type="AlphaFoldDB" id="A0ABD1ZVD1"/>
<accession>A0ABD1ZVD1</accession>
<comment type="caution">
    <text evidence="2">The sequence shown here is derived from an EMBL/GenBank/DDBJ whole genome shotgun (WGS) entry which is preliminary data.</text>
</comment>
<evidence type="ECO:0000313" key="2">
    <source>
        <dbReference type="EMBL" id="KAL2712161.1"/>
    </source>
</evidence>
<dbReference type="Proteomes" id="UP001607302">
    <property type="component" value="Unassembled WGS sequence"/>
</dbReference>
<organism evidence="2 3">
    <name type="scientific">Vespula squamosa</name>
    <name type="common">Southern yellow jacket</name>
    <name type="synonym">Wasp</name>
    <dbReference type="NCBI Taxonomy" id="30214"/>
    <lineage>
        <taxon>Eukaryota</taxon>
        <taxon>Metazoa</taxon>
        <taxon>Ecdysozoa</taxon>
        <taxon>Arthropoda</taxon>
        <taxon>Hexapoda</taxon>
        <taxon>Insecta</taxon>
        <taxon>Pterygota</taxon>
        <taxon>Neoptera</taxon>
        <taxon>Endopterygota</taxon>
        <taxon>Hymenoptera</taxon>
        <taxon>Apocrita</taxon>
        <taxon>Aculeata</taxon>
        <taxon>Vespoidea</taxon>
        <taxon>Vespidae</taxon>
        <taxon>Vespinae</taxon>
        <taxon>Vespula</taxon>
    </lineage>
</organism>
<protein>
    <submittedName>
        <fullName evidence="2">Uncharacterized protein</fullName>
    </submittedName>
</protein>
<reference evidence="2 3" key="1">
    <citation type="journal article" date="2024" name="Ann. Entomol. Soc. Am.">
        <title>Genomic analyses of the southern and eastern yellowjacket wasps (Hymenoptera: Vespidae) reveal evolutionary signatures of social life.</title>
        <authorList>
            <person name="Catto M.A."/>
            <person name="Caine P.B."/>
            <person name="Orr S.E."/>
            <person name="Hunt B.G."/>
            <person name="Goodisman M.A.D."/>
        </authorList>
    </citation>
    <scope>NUCLEOTIDE SEQUENCE [LARGE SCALE GENOMIC DNA]</scope>
    <source>
        <strain evidence="2">233</strain>
        <tissue evidence="2">Head and thorax</tissue>
    </source>
</reference>
<feature type="compositionally biased region" description="Basic and acidic residues" evidence="1">
    <location>
        <begin position="10"/>
        <end position="37"/>
    </location>
</feature>
<keyword evidence="3" id="KW-1185">Reference proteome</keyword>
<gene>
    <name evidence="2" type="ORF">V1478_018396</name>
</gene>
<evidence type="ECO:0000256" key="1">
    <source>
        <dbReference type="SAM" id="MobiDB-lite"/>
    </source>
</evidence>
<proteinExistence type="predicted"/>
<name>A0ABD1ZVD1_VESSQ</name>
<sequence length="130" mass="14330">MQYSTIFTDEGTKVGEAKGVEKTAKEPGEEREKNIEIPKLRNKTLELYLSSSERERHLDAGIDFAITSSAGDSGVGTGCVTLPTSKGRSSTRGFPRWFFLGKQERKDIDGYGDLMAYCSRHPMPPPLSPS</sequence>